<proteinExistence type="predicted"/>
<dbReference type="RefSeq" id="WP_188610484.1">
    <property type="nucleotide sequence ID" value="NZ_BMGG01000006.1"/>
</dbReference>
<reference evidence="2" key="1">
    <citation type="journal article" date="2014" name="Int. J. Syst. Evol. Microbiol.">
        <title>Complete genome sequence of Corynebacterium casei LMG S-19264T (=DSM 44701T), isolated from a smear-ripened cheese.</title>
        <authorList>
            <consortium name="US DOE Joint Genome Institute (JGI-PGF)"/>
            <person name="Walter F."/>
            <person name="Albersmeier A."/>
            <person name="Kalinowski J."/>
            <person name="Ruckert C."/>
        </authorList>
    </citation>
    <scope>NUCLEOTIDE SEQUENCE</scope>
    <source>
        <strain evidence="2">CGMCC 1.12919</strain>
    </source>
</reference>
<dbReference type="EMBL" id="BMGG01000006">
    <property type="protein sequence ID" value="GGC73739.1"/>
    <property type="molecule type" value="Genomic_DNA"/>
</dbReference>
<evidence type="ECO:0000313" key="2">
    <source>
        <dbReference type="EMBL" id="GGC73739.1"/>
    </source>
</evidence>
<organism evidence="2 3">
    <name type="scientific">Chelatococcus reniformis</name>
    <dbReference type="NCBI Taxonomy" id="1494448"/>
    <lineage>
        <taxon>Bacteria</taxon>
        <taxon>Pseudomonadati</taxon>
        <taxon>Pseudomonadota</taxon>
        <taxon>Alphaproteobacteria</taxon>
        <taxon>Hyphomicrobiales</taxon>
        <taxon>Chelatococcaceae</taxon>
        <taxon>Chelatococcus</taxon>
    </lineage>
</organism>
<sequence length="108" mass="11071">MRHLVKCLIGIGVVYALSPLHVDTKAPPSPSEPQAMATRSMKDLAAAAASADAAARTIDWSQLASIGEAGATELSRVATLLAARLLSAKTEAGPPAERPAALATDPDR</sequence>
<reference evidence="2" key="2">
    <citation type="submission" date="2020-09" db="EMBL/GenBank/DDBJ databases">
        <authorList>
            <person name="Sun Q."/>
            <person name="Zhou Y."/>
        </authorList>
    </citation>
    <scope>NUCLEOTIDE SEQUENCE</scope>
    <source>
        <strain evidence="2">CGMCC 1.12919</strain>
    </source>
</reference>
<evidence type="ECO:0000313" key="3">
    <source>
        <dbReference type="Proteomes" id="UP000637002"/>
    </source>
</evidence>
<keyword evidence="3" id="KW-1185">Reference proteome</keyword>
<protein>
    <submittedName>
        <fullName evidence="2">Uncharacterized protein</fullName>
    </submittedName>
</protein>
<dbReference type="AlphaFoldDB" id="A0A916UIB1"/>
<accession>A0A916UIB1</accession>
<name>A0A916UIB1_9HYPH</name>
<gene>
    <name evidence="2" type="ORF">GCM10010994_35140</name>
</gene>
<evidence type="ECO:0000256" key="1">
    <source>
        <dbReference type="SAM" id="MobiDB-lite"/>
    </source>
</evidence>
<feature type="region of interest" description="Disordered" evidence="1">
    <location>
        <begin position="88"/>
        <end position="108"/>
    </location>
</feature>
<dbReference type="Proteomes" id="UP000637002">
    <property type="component" value="Unassembled WGS sequence"/>
</dbReference>
<comment type="caution">
    <text evidence="2">The sequence shown here is derived from an EMBL/GenBank/DDBJ whole genome shotgun (WGS) entry which is preliminary data.</text>
</comment>